<dbReference type="SMART" id="SM00342">
    <property type="entry name" value="HTH_ARAC"/>
    <property type="match status" value="1"/>
</dbReference>
<protein>
    <submittedName>
        <fullName evidence="5">Putative transcriptional regulator</fullName>
    </submittedName>
</protein>
<dbReference type="Gene3D" id="1.10.10.60">
    <property type="entry name" value="Homeodomain-like"/>
    <property type="match status" value="1"/>
</dbReference>
<evidence type="ECO:0000259" key="4">
    <source>
        <dbReference type="PROSITE" id="PS01124"/>
    </source>
</evidence>
<evidence type="ECO:0000313" key="5">
    <source>
        <dbReference type="EMBL" id="EDM80381.1"/>
    </source>
</evidence>
<dbReference type="RefSeq" id="WP_006970485.1">
    <property type="nucleotide sequence ID" value="NZ_ABCS01000011.1"/>
</dbReference>
<dbReference type="AlphaFoldDB" id="A6G186"/>
<dbReference type="SUPFAM" id="SSF46689">
    <property type="entry name" value="Homeodomain-like"/>
    <property type="match status" value="1"/>
</dbReference>
<dbReference type="eggNOG" id="COG2207">
    <property type="taxonomic scope" value="Bacteria"/>
</dbReference>
<accession>A6G186</accession>
<dbReference type="PANTHER" id="PTHR47894:SF1">
    <property type="entry name" value="HTH-TYPE TRANSCRIPTIONAL REGULATOR VQSM"/>
    <property type="match status" value="1"/>
</dbReference>
<dbReference type="InterPro" id="IPR032687">
    <property type="entry name" value="AraC-type_N"/>
</dbReference>
<dbReference type="STRING" id="391625.PPSIR1_11415"/>
<keyword evidence="1" id="KW-0805">Transcription regulation</keyword>
<dbReference type="Pfam" id="PF12833">
    <property type="entry name" value="HTH_18"/>
    <property type="match status" value="1"/>
</dbReference>
<dbReference type="PROSITE" id="PS01124">
    <property type="entry name" value="HTH_ARAC_FAMILY_2"/>
    <property type="match status" value="1"/>
</dbReference>
<name>A6G186_9BACT</name>
<evidence type="ECO:0000313" key="6">
    <source>
        <dbReference type="Proteomes" id="UP000005801"/>
    </source>
</evidence>
<dbReference type="InterPro" id="IPR009057">
    <property type="entry name" value="Homeodomain-like_sf"/>
</dbReference>
<feature type="domain" description="HTH araC/xylS-type" evidence="4">
    <location>
        <begin position="224"/>
        <end position="320"/>
    </location>
</feature>
<dbReference type="Proteomes" id="UP000005801">
    <property type="component" value="Unassembled WGS sequence"/>
</dbReference>
<comment type="caution">
    <text evidence="5">The sequence shown here is derived from an EMBL/GenBank/DDBJ whole genome shotgun (WGS) entry which is preliminary data.</text>
</comment>
<dbReference type="PANTHER" id="PTHR47894">
    <property type="entry name" value="HTH-TYPE TRANSCRIPTIONAL REGULATOR GADX"/>
    <property type="match status" value="1"/>
</dbReference>
<dbReference type="EMBL" id="ABCS01000011">
    <property type="protein sequence ID" value="EDM80381.1"/>
    <property type="molecule type" value="Genomic_DNA"/>
</dbReference>
<dbReference type="GO" id="GO:0000976">
    <property type="term" value="F:transcription cis-regulatory region binding"/>
    <property type="evidence" value="ECO:0007669"/>
    <property type="project" value="TreeGrafter"/>
</dbReference>
<reference evidence="5 6" key="1">
    <citation type="submission" date="2007-06" db="EMBL/GenBank/DDBJ databases">
        <authorList>
            <person name="Shimkets L."/>
            <person name="Ferriera S."/>
            <person name="Johnson J."/>
            <person name="Kravitz S."/>
            <person name="Beeson K."/>
            <person name="Sutton G."/>
            <person name="Rogers Y.-H."/>
            <person name="Friedman R."/>
            <person name="Frazier M."/>
            <person name="Venter J.C."/>
        </authorList>
    </citation>
    <scope>NUCLEOTIDE SEQUENCE [LARGE SCALE GENOMIC DNA]</scope>
    <source>
        <strain evidence="5 6">SIR-1</strain>
    </source>
</reference>
<keyword evidence="3" id="KW-0804">Transcription</keyword>
<dbReference type="InterPro" id="IPR018060">
    <property type="entry name" value="HTH_AraC"/>
</dbReference>
<evidence type="ECO:0000256" key="1">
    <source>
        <dbReference type="ARBA" id="ARBA00023015"/>
    </source>
</evidence>
<dbReference type="Pfam" id="PF12625">
    <property type="entry name" value="Arabinose_bd"/>
    <property type="match status" value="1"/>
</dbReference>
<sequence>MSLGQLLDDEYGIAAGELFGPLGWTLDALATPSARLTAAQAGELLARAVELTKDPGLGIRLGARAPVPILGLMGFALMTSATLGDALRQLVELLPAQSDAFRLDFVSGEGQATLYLSVPGDFGRCQDIALVASIVGVQGVASHLTGRVVPIVGELAVAAPEGWREVGLPEGMRCTFDAPEHRVVFRTEDLERPVVSAEPVANRLIVGQVREQLARLPEGQSLAERSRRLLEDEPRLRSAAQLARALGVSERALRRRLAEAGTSFREQRDAALRRRAIALLEQPEISLSDIAERLGFADSPSFSRAFARWVGEPPGRFRKRRNP</sequence>
<proteinExistence type="predicted"/>
<gene>
    <name evidence="5" type="ORF">PPSIR1_11415</name>
</gene>
<evidence type="ECO:0000256" key="2">
    <source>
        <dbReference type="ARBA" id="ARBA00023125"/>
    </source>
</evidence>
<organism evidence="5 6">
    <name type="scientific">Plesiocystis pacifica SIR-1</name>
    <dbReference type="NCBI Taxonomy" id="391625"/>
    <lineage>
        <taxon>Bacteria</taxon>
        <taxon>Pseudomonadati</taxon>
        <taxon>Myxococcota</taxon>
        <taxon>Polyangia</taxon>
        <taxon>Nannocystales</taxon>
        <taxon>Nannocystaceae</taxon>
        <taxon>Plesiocystis</taxon>
    </lineage>
</organism>
<dbReference type="GO" id="GO:0003700">
    <property type="term" value="F:DNA-binding transcription factor activity"/>
    <property type="evidence" value="ECO:0007669"/>
    <property type="project" value="InterPro"/>
</dbReference>
<keyword evidence="2" id="KW-0238">DNA-binding</keyword>
<evidence type="ECO:0000256" key="3">
    <source>
        <dbReference type="ARBA" id="ARBA00023163"/>
    </source>
</evidence>
<keyword evidence="6" id="KW-1185">Reference proteome</keyword>
<dbReference type="GO" id="GO:0005829">
    <property type="term" value="C:cytosol"/>
    <property type="evidence" value="ECO:0007669"/>
    <property type="project" value="TreeGrafter"/>
</dbReference>